<keyword evidence="2" id="KW-1185">Reference proteome</keyword>
<evidence type="ECO:0000313" key="2">
    <source>
        <dbReference type="Proteomes" id="UP000814140"/>
    </source>
</evidence>
<protein>
    <submittedName>
        <fullName evidence="1">Uncharacterized protein</fullName>
    </submittedName>
</protein>
<accession>A0ACB8SRB0</accession>
<evidence type="ECO:0000313" key="1">
    <source>
        <dbReference type="EMBL" id="KAI0058630.1"/>
    </source>
</evidence>
<reference evidence="1" key="1">
    <citation type="submission" date="2021-03" db="EMBL/GenBank/DDBJ databases">
        <authorList>
            <consortium name="DOE Joint Genome Institute"/>
            <person name="Ahrendt S."/>
            <person name="Looney B.P."/>
            <person name="Miyauchi S."/>
            <person name="Morin E."/>
            <person name="Drula E."/>
            <person name="Courty P.E."/>
            <person name="Chicoki N."/>
            <person name="Fauchery L."/>
            <person name="Kohler A."/>
            <person name="Kuo A."/>
            <person name="Labutti K."/>
            <person name="Pangilinan J."/>
            <person name="Lipzen A."/>
            <person name="Riley R."/>
            <person name="Andreopoulos W."/>
            <person name="He G."/>
            <person name="Johnson J."/>
            <person name="Barry K.W."/>
            <person name="Grigoriev I.V."/>
            <person name="Nagy L."/>
            <person name="Hibbett D."/>
            <person name="Henrissat B."/>
            <person name="Matheny P.B."/>
            <person name="Labbe J."/>
            <person name="Martin F."/>
        </authorList>
    </citation>
    <scope>NUCLEOTIDE SEQUENCE</scope>
    <source>
        <strain evidence="1">HHB10654</strain>
    </source>
</reference>
<sequence>MLARTRTEPSVDANSIVGSFGSRTAITISSNDTPPRHHPPLRHDTVISITTSGSGTTQSSLVSDESSQHLAAGPSTGVHQSNIRTYAGKSRSFLVELPTGSFPGGAEEDDLGFEVRESYTDLRTRWGVDNSEDDPRPVSPSNSLPERDDHTENGHGAKGKGKGKDKPRISKVVLPPGMMNDLKSITELRSKGESRRFMDEVGYLFEGMGATAGIGVRRGSALEIVTKLCDPDFSRRAKATDFLSRAWDILRSAGAGDGDRILDSILIFFAALAAQSPRDLQELTNKPDFVATLWRMLPSVERGKDPITFLSGNFNDSELKKAGIGKSEKRMLASLSIAIVEKSGLSTSTACPPLRQLLSQALSAIPPSSHNLSQFSSLYETLILELELLPSRISAYAAGLSLLPEVSVPTRLQDLPQFEHVDNCLSILDSFLLGRWPDSDEPCDQSDDVVNGVDQEALGDGLISLCTACNILLSGELHEDFAPIGTHSCPLTILPSPDNSFKATRCLESSLRVLINLSHENLVWCRLLLHNEYTIPIVMSLIVNAQHNTPPAEIDEKPEVAEEGSRDARAFDRLCLALGLLTNLVQADDTAKDICRQTKLNASCPGSRLCARSCHCPARTNALDCLVQAYVHHRKLAADDEDPGISIVRGHLAVLLGLLMRESTPNERIVLTALPGTSQRAKLDSLVEAACEFVTLYTDFMARVARGEDQGEDHEDHLDDADRSSDAERHKAIQDRTSGVAKDVILFLEMLRDQ</sequence>
<dbReference type="EMBL" id="MU277233">
    <property type="protein sequence ID" value="KAI0058630.1"/>
    <property type="molecule type" value="Genomic_DNA"/>
</dbReference>
<name>A0ACB8SRB0_9AGAM</name>
<comment type="caution">
    <text evidence="1">The sequence shown here is derived from an EMBL/GenBank/DDBJ whole genome shotgun (WGS) entry which is preliminary data.</text>
</comment>
<organism evidence="1 2">
    <name type="scientific">Artomyces pyxidatus</name>
    <dbReference type="NCBI Taxonomy" id="48021"/>
    <lineage>
        <taxon>Eukaryota</taxon>
        <taxon>Fungi</taxon>
        <taxon>Dikarya</taxon>
        <taxon>Basidiomycota</taxon>
        <taxon>Agaricomycotina</taxon>
        <taxon>Agaricomycetes</taxon>
        <taxon>Russulales</taxon>
        <taxon>Auriscalpiaceae</taxon>
        <taxon>Artomyces</taxon>
    </lineage>
</organism>
<dbReference type="Proteomes" id="UP000814140">
    <property type="component" value="Unassembled WGS sequence"/>
</dbReference>
<gene>
    <name evidence="1" type="ORF">BV25DRAFT_1964571</name>
</gene>
<proteinExistence type="predicted"/>
<reference evidence="1" key="2">
    <citation type="journal article" date="2022" name="New Phytol.">
        <title>Evolutionary transition to the ectomycorrhizal habit in the genomes of a hyperdiverse lineage of mushroom-forming fungi.</title>
        <authorList>
            <person name="Looney B."/>
            <person name="Miyauchi S."/>
            <person name="Morin E."/>
            <person name="Drula E."/>
            <person name="Courty P.E."/>
            <person name="Kohler A."/>
            <person name="Kuo A."/>
            <person name="LaButti K."/>
            <person name="Pangilinan J."/>
            <person name="Lipzen A."/>
            <person name="Riley R."/>
            <person name="Andreopoulos W."/>
            <person name="He G."/>
            <person name="Johnson J."/>
            <person name="Nolan M."/>
            <person name="Tritt A."/>
            <person name="Barry K.W."/>
            <person name="Grigoriev I.V."/>
            <person name="Nagy L.G."/>
            <person name="Hibbett D."/>
            <person name="Henrissat B."/>
            <person name="Matheny P.B."/>
            <person name="Labbe J."/>
            <person name="Martin F.M."/>
        </authorList>
    </citation>
    <scope>NUCLEOTIDE SEQUENCE</scope>
    <source>
        <strain evidence="1">HHB10654</strain>
    </source>
</reference>